<reference evidence="2 3" key="1">
    <citation type="submission" date="2024-08" db="EMBL/GenBank/DDBJ databases">
        <title>Tateyamaria sp. nov., isolated from marine algae.</title>
        <authorList>
            <person name="Choi B.J."/>
            <person name="Kim J.M."/>
            <person name="Lee J.K."/>
            <person name="Choi D.G."/>
            <person name="Bayburt H."/>
            <person name="Baek J.H."/>
            <person name="Han D.M."/>
            <person name="Jeon C.O."/>
        </authorList>
    </citation>
    <scope>NUCLEOTIDE SEQUENCE [LARGE SCALE GENOMIC DNA]</scope>
    <source>
        <strain evidence="2 3">KMU-156</strain>
    </source>
</reference>
<evidence type="ECO:0000259" key="1">
    <source>
        <dbReference type="Pfam" id="PF24891"/>
    </source>
</evidence>
<evidence type="ECO:0000313" key="2">
    <source>
        <dbReference type="EMBL" id="MFL4471499.1"/>
    </source>
</evidence>
<dbReference type="RefSeq" id="WP_407593342.1">
    <property type="nucleotide sequence ID" value="NZ_JBHDIY010000002.1"/>
</dbReference>
<keyword evidence="3" id="KW-1185">Reference proteome</keyword>
<proteinExistence type="predicted"/>
<sequence>MRPVLASDLLCAGRAVLAVAPESRVAMARRLVAAAEIADAVRQSSGARHPEFGDGTLAAAARHAGMADERTICDPDFAHALILLLLALVYRGQADRSR</sequence>
<dbReference type="EMBL" id="JBHDIY010000002">
    <property type="protein sequence ID" value="MFL4471499.1"/>
    <property type="molecule type" value="Genomic_DNA"/>
</dbReference>
<dbReference type="InterPro" id="IPR056644">
    <property type="entry name" value="DUF7742"/>
</dbReference>
<protein>
    <recommendedName>
        <fullName evidence="1">DUF7742 domain-containing protein</fullName>
    </recommendedName>
</protein>
<evidence type="ECO:0000313" key="3">
    <source>
        <dbReference type="Proteomes" id="UP001627408"/>
    </source>
</evidence>
<dbReference type="Proteomes" id="UP001627408">
    <property type="component" value="Unassembled WGS sequence"/>
</dbReference>
<accession>A0ABW8UZR3</accession>
<dbReference type="Pfam" id="PF24891">
    <property type="entry name" value="DUF7742"/>
    <property type="match status" value="1"/>
</dbReference>
<name>A0ABW8UZR3_9RHOB</name>
<comment type="caution">
    <text evidence="2">The sequence shown here is derived from an EMBL/GenBank/DDBJ whole genome shotgun (WGS) entry which is preliminary data.</text>
</comment>
<gene>
    <name evidence="2" type="ORF">ACERZ8_17050</name>
</gene>
<organism evidence="2 3">
    <name type="scientific">Tateyamaria armeniaca</name>
    <dbReference type="NCBI Taxonomy" id="2518930"/>
    <lineage>
        <taxon>Bacteria</taxon>
        <taxon>Pseudomonadati</taxon>
        <taxon>Pseudomonadota</taxon>
        <taxon>Alphaproteobacteria</taxon>
        <taxon>Rhodobacterales</taxon>
        <taxon>Roseobacteraceae</taxon>
        <taxon>Tateyamaria</taxon>
    </lineage>
</organism>
<feature type="domain" description="DUF7742" evidence="1">
    <location>
        <begin position="2"/>
        <end position="88"/>
    </location>
</feature>